<accession>W9XVL9</accession>
<dbReference type="GO" id="GO:0008270">
    <property type="term" value="F:zinc ion binding"/>
    <property type="evidence" value="ECO:0007669"/>
    <property type="project" value="UniProtKB-KW"/>
</dbReference>
<dbReference type="GO" id="GO:0005737">
    <property type="term" value="C:cytoplasm"/>
    <property type="evidence" value="ECO:0007669"/>
    <property type="project" value="UniProtKB-SubCell"/>
</dbReference>
<dbReference type="GeneID" id="19187331"/>
<dbReference type="PROSITE" id="PS51981">
    <property type="entry name" value="ZF_RZ"/>
    <property type="match status" value="1"/>
</dbReference>
<evidence type="ECO:0000256" key="5">
    <source>
        <dbReference type="ARBA" id="ARBA00022833"/>
    </source>
</evidence>
<evidence type="ECO:0000256" key="6">
    <source>
        <dbReference type="ARBA" id="ARBA00022859"/>
    </source>
</evidence>
<keyword evidence="3" id="KW-0479">Metal-binding</keyword>
<dbReference type="Pfam" id="PF20173">
    <property type="entry name" value="ZnF_RZ-type"/>
    <property type="match status" value="1"/>
</dbReference>
<dbReference type="GO" id="GO:0002376">
    <property type="term" value="P:immune system process"/>
    <property type="evidence" value="ECO:0007669"/>
    <property type="project" value="UniProtKB-KW"/>
</dbReference>
<dbReference type="RefSeq" id="XP_007741404.1">
    <property type="nucleotide sequence ID" value="XM_007743214.1"/>
</dbReference>
<dbReference type="STRING" id="1182543.W9XVL9"/>
<keyword evidence="2" id="KW-0963">Cytoplasm</keyword>
<feature type="domain" description="RZ-type" evidence="7">
    <location>
        <begin position="309"/>
        <end position="384"/>
    </location>
</feature>
<dbReference type="GO" id="GO:0016887">
    <property type="term" value="F:ATP hydrolysis activity"/>
    <property type="evidence" value="ECO:0007669"/>
    <property type="project" value="InterPro"/>
</dbReference>
<keyword evidence="6" id="KW-0391">Immunity</keyword>
<dbReference type="GO" id="GO:0004842">
    <property type="term" value="F:ubiquitin-protein transferase activity"/>
    <property type="evidence" value="ECO:0007669"/>
    <property type="project" value="InterPro"/>
</dbReference>
<evidence type="ECO:0000313" key="9">
    <source>
        <dbReference type="Proteomes" id="UP000019471"/>
    </source>
</evidence>
<protein>
    <recommendedName>
        <fullName evidence="7">RZ-type domain-containing protein</fullName>
    </recommendedName>
</protein>
<evidence type="ECO:0000256" key="4">
    <source>
        <dbReference type="ARBA" id="ARBA00022771"/>
    </source>
</evidence>
<evidence type="ECO:0000313" key="8">
    <source>
        <dbReference type="EMBL" id="EXJ74304.1"/>
    </source>
</evidence>
<evidence type="ECO:0000256" key="3">
    <source>
        <dbReference type="ARBA" id="ARBA00022723"/>
    </source>
</evidence>
<evidence type="ECO:0000256" key="2">
    <source>
        <dbReference type="ARBA" id="ARBA00022490"/>
    </source>
</evidence>
<gene>
    <name evidence="8" type="ORF">A1O5_02600</name>
</gene>
<dbReference type="eggNOG" id="KOG1807">
    <property type="taxonomic scope" value="Eukaryota"/>
</dbReference>
<organism evidence="8 9">
    <name type="scientific">Cladophialophora psammophila CBS 110553</name>
    <dbReference type="NCBI Taxonomy" id="1182543"/>
    <lineage>
        <taxon>Eukaryota</taxon>
        <taxon>Fungi</taxon>
        <taxon>Dikarya</taxon>
        <taxon>Ascomycota</taxon>
        <taxon>Pezizomycotina</taxon>
        <taxon>Eurotiomycetes</taxon>
        <taxon>Chaetothyriomycetidae</taxon>
        <taxon>Chaetothyriales</taxon>
        <taxon>Herpotrichiellaceae</taxon>
        <taxon>Cladophialophora</taxon>
    </lineage>
</organism>
<evidence type="ECO:0000259" key="7">
    <source>
        <dbReference type="PROSITE" id="PS51981"/>
    </source>
</evidence>
<proteinExistence type="predicted"/>
<keyword evidence="4" id="KW-0863">Zinc-finger</keyword>
<dbReference type="EMBL" id="AMGX01000003">
    <property type="protein sequence ID" value="EXJ74304.1"/>
    <property type="molecule type" value="Genomic_DNA"/>
</dbReference>
<dbReference type="HOGENOM" id="CLU_037218_0_0_1"/>
<comment type="subcellular location">
    <subcellularLocation>
        <location evidence="1">Cytoplasm</location>
    </subcellularLocation>
</comment>
<name>W9XVL9_9EURO</name>
<keyword evidence="9" id="KW-1185">Reference proteome</keyword>
<dbReference type="OrthoDB" id="2423195at2759"/>
<dbReference type="PANTHER" id="PTHR22605">
    <property type="entry name" value="RZ-TYPE DOMAIN-CONTAINING PROTEIN"/>
    <property type="match status" value="1"/>
</dbReference>
<dbReference type="PANTHER" id="PTHR22605:SF16">
    <property type="entry name" value="E3 UBIQUITIN-PROTEIN LIGASE RNF213"/>
    <property type="match status" value="1"/>
</dbReference>
<dbReference type="InterPro" id="IPR031248">
    <property type="entry name" value="RNF213"/>
</dbReference>
<keyword evidence="5" id="KW-0862">Zinc</keyword>
<dbReference type="Proteomes" id="UP000019471">
    <property type="component" value="Unassembled WGS sequence"/>
</dbReference>
<dbReference type="InterPro" id="IPR046439">
    <property type="entry name" value="ZF_RZ_dom"/>
</dbReference>
<sequence>MDGQMEMSKHYATDGTSVCITDASIPFSKEELKVCSSCRGSLRTISRYGRIVRRGLIDDATKKFITSANQQFFPLYKSIHQHQAELAGSVKDGQPIKHKLDPEKVALSGGRKEQIKLIFKVAHDKRYSSIATTRKRIMEYLRHVDFEEQPFKRVWDMVQFARRRGKTSSDVGFDHTVVQTTQTLQGESLLLRCEIVILSDFLTLFGSGLRDVNLESNRVDSLKLIAAAREARQPAVEVEAHTFYAQCCLAERTYSSRSEVLTGLTKEAAEHIDDAKQLCARHPGSTRHVVGELKTVEDMLESSTFTTVVNDAEWRLVINAMASTFRGSGHWYTCVNNHPFTVGECGMPMERGRCPQCDAPVGGQNHTPAEGVRRATDLENRFAELRH</sequence>
<reference evidence="8 9" key="1">
    <citation type="submission" date="2013-03" db="EMBL/GenBank/DDBJ databases">
        <title>The Genome Sequence of Cladophialophora psammophila CBS 110553.</title>
        <authorList>
            <consortium name="The Broad Institute Genomics Platform"/>
            <person name="Cuomo C."/>
            <person name="de Hoog S."/>
            <person name="Gorbushina A."/>
            <person name="Walker B."/>
            <person name="Young S.K."/>
            <person name="Zeng Q."/>
            <person name="Gargeya S."/>
            <person name="Fitzgerald M."/>
            <person name="Haas B."/>
            <person name="Abouelleil A."/>
            <person name="Allen A.W."/>
            <person name="Alvarado L."/>
            <person name="Arachchi H.M."/>
            <person name="Berlin A.M."/>
            <person name="Chapman S.B."/>
            <person name="Gainer-Dewar J."/>
            <person name="Goldberg J."/>
            <person name="Griggs A."/>
            <person name="Gujja S."/>
            <person name="Hansen M."/>
            <person name="Howarth C."/>
            <person name="Imamovic A."/>
            <person name="Ireland A."/>
            <person name="Larimer J."/>
            <person name="McCowan C."/>
            <person name="Murphy C."/>
            <person name="Pearson M."/>
            <person name="Poon T.W."/>
            <person name="Priest M."/>
            <person name="Roberts A."/>
            <person name="Saif S."/>
            <person name="Shea T."/>
            <person name="Sisk P."/>
            <person name="Sykes S."/>
            <person name="Wortman J."/>
            <person name="Nusbaum C."/>
            <person name="Birren B."/>
        </authorList>
    </citation>
    <scope>NUCLEOTIDE SEQUENCE [LARGE SCALE GENOMIC DNA]</scope>
    <source>
        <strain evidence="8 9">CBS 110553</strain>
    </source>
</reference>
<comment type="caution">
    <text evidence="8">The sequence shown here is derived from an EMBL/GenBank/DDBJ whole genome shotgun (WGS) entry which is preliminary data.</text>
</comment>
<evidence type="ECO:0000256" key="1">
    <source>
        <dbReference type="ARBA" id="ARBA00004496"/>
    </source>
</evidence>
<dbReference type="AlphaFoldDB" id="W9XVL9"/>